<dbReference type="SFLD" id="SFLDG01067">
    <property type="entry name" value="SPASM/twitch_domain_containing"/>
    <property type="match status" value="1"/>
</dbReference>
<keyword evidence="9" id="KW-1185">Reference proteome</keyword>
<dbReference type="SUPFAM" id="SSF102114">
    <property type="entry name" value="Radical SAM enzymes"/>
    <property type="match status" value="1"/>
</dbReference>
<proteinExistence type="inferred from homology"/>
<gene>
    <name evidence="8" type="ORF">ACFO0B_14020</name>
</gene>
<dbReference type="CDD" id="cd01335">
    <property type="entry name" value="Radical_SAM"/>
    <property type="match status" value="1"/>
</dbReference>
<evidence type="ECO:0000313" key="9">
    <source>
        <dbReference type="Proteomes" id="UP001595696"/>
    </source>
</evidence>
<evidence type="ECO:0000256" key="1">
    <source>
        <dbReference type="ARBA" id="ARBA00001966"/>
    </source>
</evidence>
<organism evidence="8 9">
    <name type="scientific">Nocardia jiangsuensis</name>
    <dbReference type="NCBI Taxonomy" id="1691563"/>
    <lineage>
        <taxon>Bacteria</taxon>
        <taxon>Bacillati</taxon>
        <taxon>Actinomycetota</taxon>
        <taxon>Actinomycetes</taxon>
        <taxon>Mycobacteriales</taxon>
        <taxon>Nocardiaceae</taxon>
        <taxon>Nocardia</taxon>
    </lineage>
</organism>
<comment type="cofactor">
    <cofactor evidence="1">
        <name>[4Fe-4S] cluster</name>
        <dbReference type="ChEBI" id="CHEBI:49883"/>
    </cofactor>
</comment>
<dbReference type="InterPro" id="IPR007197">
    <property type="entry name" value="rSAM"/>
</dbReference>
<dbReference type="InterPro" id="IPR023867">
    <property type="entry name" value="Sulphatase_maturase_rSAM"/>
</dbReference>
<dbReference type="RefSeq" id="WP_378612842.1">
    <property type="nucleotide sequence ID" value="NZ_JBHSAX010000013.1"/>
</dbReference>
<keyword evidence="3" id="KW-0479">Metal-binding</keyword>
<evidence type="ECO:0000259" key="7">
    <source>
        <dbReference type="Pfam" id="PF04055"/>
    </source>
</evidence>
<dbReference type="Proteomes" id="UP001595696">
    <property type="component" value="Unassembled WGS sequence"/>
</dbReference>
<accession>A0ABV8DT99</accession>
<name>A0ABV8DT99_9NOCA</name>
<feature type="domain" description="Radical SAM core" evidence="7">
    <location>
        <begin position="119"/>
        <end position="273"/>
    </location>
</feature>
<dbReference type="InterPro" id="IPR023885">
    <property type="entry name" value="4Fe4S-binding_SPASM_dom"/>
</dbReference>
<dbReference type="Pfam" id="PF04055">
    <property type="entry name" value="Radical_SAM"/>
    <property type="match status" value="1"/>
</dbReference>
<evidence type="ECO:0000313" key="8">
    <source>
        <dbReference type="EMBL" id="MFC3963108.1"/>
    </source>
</evidence>
<protein>
    <submittedName>
        <fullName evidence="8">Radical SAM protein</fullName>
    </submittedName>
</protein>
<keyword evidence="2" id="KW-0949">S-adenosyl-L-methionine</keyword>
<evidence type="ECO:0000256" key="3">
    <source>
        <dbReference type="ARBA" id="ARBA00022723"/>
    </source>
</evidence>
<evidence type="ECO:0000256" key="2">
    <source>
        <dbReference type="ARBA" id="ARBA00022691"/>
    </source>
</evidence>
<evidence type="ECO:0000256" key="4">
    <source>
        <dbReference type="ARBA" id="ARBA00023004"/>
    </source>
</evidence>
<comment type="similarity">
    <text evidence="6">Belongs to the radical SAM superfamily. Anaerobic sulfatase-maturating enzyme family.</text>
</comment>
<dbReference type="InterPro" id="IPR058240">
    <property type="entry name" value="rSAM_sf"/>
</dbReference>
<dbReference type="EMBL" id="JBHSAX010000013">
    <property type="protein sequence ID" value="MFC3963108.1"/>
    <property type="molecule type" value="Genomic_DNA"/>
</dbReference>
<dbReference type="Gene3D" id="3.20.20.70">
    <property type="entry name" value="Aldolase class I"/>
    <property type="match status" value="1"/>
</dbReference>
<reference evidence="9" key="1">
    <citation type="journal article" date="2019" name="Int. J. Syst. Evol. Microbiol.">
        <title>The Global Catalogue of Microorganisms (GCM) 10K type strain sequencing project: providing services to taxonomists for standard genome sequencing and annotation.</title>
        <authorList>
            <consortium name="The Broad Institute Genomics Platform"/>
            <consortium name="The Broad Institute Genome Sequencing Center for Infectious Disease"/>
            <person name="Wu L."/>
            <person name="Ma J."/>
        </authorList>
    </citation>
    <scope>NUCLEOTIDE SEQUENCE [LARGE SCALE GENOMIC DNA]</scope>
    <source>
        <strain evidence="9">CGMCC 4.7330</strain>
    </source>
</reference>
<keyword evidence="4" id="KW-0408">Iron</keyword>
<comment type="caution">
    <text evidence="8">The sequence shown here is derived from an EMBL/GenBank/DDBJ whole genome shotgun (WGS) entry which is preliminary data.</text>
</comment>
<dbReference type="InterPro" id="IPR013785">
    <property type="entry name" value="Aldolase_TIM"/>
</dbReference>
<dbReference type="PANTHER" id="PTHR43273">
    <property type="entry name" value="ANAEROBIC SULFATASE-MATURATING ENZYME HOMOLOG ASLB-RELATED"/>
    <property type="match status" value="1"/>
</dbReference>
<sequence length="497" mass="53520">MPVWIDPAQPLAPWRVAAHTDPPRSGLLSAAHLHWRAVEDYWFAISARTGGWVIATDDERHRITEALGFDIADAECPALVRDFWRRGLLEVDGDNVVAGADWASAIDETRSYYGLVLILNSGCNLACTYCYLGHSAPERRNDIDREIAEAAIIAALDRPEPQVIFDFGEISAATALFYELAAFAEQSAAARGKTMRIAIQTNATTLNDRLISYLVEREAIVGVSIDGPADIHDLARPTRSGRGSHRSAVAALQRCRAAGLDYHLIVTVGAHNVSAAANVLDEIAALQPKTFLCKPILAHGEASTGWKDVGATSTDIAAFLADSVRRAAHDGLRMLDQSATKFLGRMVGESSGWRESCTSRDCGSGRNMHVLSARGEVHACPRFVEPGAGHRVTPQTVDLVLQRKIELVDEGLHQKPATCAGCPWLRSCGGGCTLSGDPESTPLPDPHCVSYMAQHEAIVDNLLPALISGRLPIDGPLAGARLRVSVDAPAAERVRRS</sequence>
<dbReference type="NCBIfam" id="TIGR04085">
    <property type="entry name" value="rSAM_more_4Fe4S"/>
    <property type="match status" value="1"/>
</dbReference>
<evidence type="ECO:0000256" key="6">
    <source>
        <dbReference type="ARBA" id="ARBA00023601"/>
    </source>
</evidence>
<keyword evidence="5" id="KW-0411">Iron-sulfur</keyword>
<evidence type="ECO:0000256" key="5">
    <source>
        <dbReference type="ARBA" id="ARBA00023014"/>
    </source>
</evidence>
<dbReference type="PANTHER" id="PTHR43273:SF3">
    <property type="entry name" value="ANAEROBIC SULFATASE-MATURATING ENZYME HOMOLOG ASLB-RELATED"/>
    <property type="match status" value="1"/>
</dbReference>
<dbReference type="SFLD" id="SFLDS00029">
    <property type="entry name" value="Radical_SAM"/>
    <property type="match status" value="1"/>
</dbReference>